<gene>
    <name evidence="4" type="ORF">BO72DRAFT_528067</name>
</gene>
<dbReference type="GeneID" id="63867484"/>
<evidence type="ECO:0000259" key="3">
    <source>
        <dbReference type="Pfam" id="PF08547"/>
    </source>
</evidence>
<sequence length="252" mass="28766">MSPTTSTYLFGGPNPWTPEDWTSSDDRVRGGASHSYLTITPSSSDDEKTTARFHGTLDIHTLGGAGFASQRTTTTTKEWDLSRFSGLEVHVPRADDKRYTLTLKDEIRPNRPDGRERSSLSWEVDFTVPEGGGRLRFAWKAFRPTYRGRELRDGVKPLDLERVRRVGIMVRSFFGEQEGEFELVVESIQGFEAPKEEMRYKDDVSATTCAVDEEYNEKWGEKREGEGLSREAQWMSSSRPWDRLRAMFCCGI</sequence>
<accession>A0A8G1RSF4</accession>
<dbReference type="InterPro" id="IPR039131">
    <property type="entry name" value="NDUFAF1"/>
</dbReference>
<dbReference type="PANTHER" id="PTHR13194:SF19">
    <property type="entry name" value="NAD(P)-BINDING ROSSMANN-FOLD SUPERFAMILY PROTEIN"/>
    <property type="match status" value="1"/>
</dbReference>
<reference evidence="4 5" key="1">
    <citation type="submission" date="2018-02" db="EMBL/GenBank/DDBJ databases">
        <title>The genomes of Aspergillus section Nigri reveals drivers in fungal speciation.</title>
        <authorList>
            <consortium name="DOE Joint Genome Institute"/>
            <person name="Vesth T.C."/>
            <person name="Nybo J."/>
            <person name="Theobald S."/>
            <person name="Brandl J."/>
            <person name="Frisvad J.C."/>
            <person name="Nielsen K.F."/>
            <person name="Lyhne E.K."/>
            <person name="Kogle M.E."/>
            <person name="Kuo A."/>
            <person name="Riley R."/>
            <person name="Clum A."/>
            <person name="Nolan M."/>
            <person name="Lipzen A."/>
            <person name="Salamov A."/>
            <person name="Henrissat B."/>
            <person name="Wiebenga A."/>
            <person name="De vries R.P."/>
            <person name="Grigoriev I.V."/>
            <person name="Mortensen U.H."/>
            <person name="Andersen M.R."/>
            <person name="Baker S.E."/>
        </authorList>
    </citation>
    <scope>NUCLEOTIDE SEQUENCE [LARGE SCALE GENOMIC DNA]</scope>
    <source>
        <strain evidence="4 5">CBS 313.89</strain>
    </source>
</reference>
<protein>
    <submittedName>
        <fullName evidence="4">CIA30-domain-containing protein</fullName>
    </submittedName>
</protein>
<dbReference type="Pfam" id="PF08547">
    <property type="entry name" value="CIA30"/>
    <property type="match status" value="1"/>
</dbReference>
<feature type="domain" description="NADH:ubiquinone oxidoreductase intermediate-associated protein 30" evidence="3">
    <location>
        <begin position="17"/>
        <end position="185"/>
    </location>
</feature>
<keyword evidence="5" id="KW-1185">Reference proteome</keyword>
<evidence type="ECO:0000313" key="5">
    <source>
        <dbReference type="Proteomes" id="UP000249789"/>
    </source>
</evidence>
<dbReference type="VEuPathDB" id="FungiDB:BO72DRAFT_528067"/>
<dbReference type="OrthoDB" id="426386at2759"/>
<name>A0A8G1RSF4_9EURO</name>
<dbReference type="SUPFAM" id="SSF49785">
    <property type="entry name" value="Galactose-binding domain-like"/>
    <property type="match status" value="1"/>
</dbReference>
<organism evidence="4 5">
    <name type="scientific">Aspergillus fijiensis CBS 313.89</name>
    <dbReference type="NCBI Taxonomy" id="1448319"/>
    <lineage>
        <taxon>Eukaryota</taxon>
        <taxon>Fungi</taxon>
        <taxon>Dikarya</taxon>
        <taxon>Ascomycota</taxon>
        <taxon>Pezizomycotina</taxon>
        <taxon>Eurotiomycetes</taxon>
        <taxon>Eurotiomycetidae</taxon>
        <taxon>Eurotiales</taxon>
        <taxon>Aspergillaceae</taxon>
        <taxon>Aspergillus</taxon>
    </lineage>
</organism>
<dbReference type="InterPro" id="IPR013857">
    <property type="entry name" value="NADH-UbQ_OxRdtase-assoc_prot30"/>
</dbReference>
<comment type="similarity">
    <text evidence="1">Belongs to the CIA30 family.</text>
</comment>
<evidence type="ECO:0000256" key="1">
    <source>
        <dbReference type="ARBA" id="ARBA00007884"/>
    </source>
</evidence>
<dbReference type="EMBL" id="KZ824645">
    <property type="protein sequence ID" value="RAK77035.1"/>
    <property type="molecule type" value="Genomic_DNA"/>
</dbReference>
<dbReference type="GO" id="GO:0051082">
    <property type="term" value="F:unfolded protein binding"/>
    <property type="evidence" value="ECO:0007669"/>
    <property type="project" value="TreeGrafter"/>
</dbReference>
<dbReference type="PANTHER" id="PTHR13194">
    <property type="entry name" value="COMPLEX I INTERMEDIATE-ASSOCIATED PROTEIN 30"/>
    <property type="match status" value="1"/>
</dbReference>
<dbReference type="Proteomes" id="UP000249789">
    <property type="component" value="Unassembled WGS sequence"/>
</dbReference>
<feature type="region of interest" description="Disordered" evidence="2">
    <location>
        <begin position="1"/>
        <end position="49"/>
    </location>
</feature>
<evidence type="ECO:0000313" key="4">
    <source>
        <dbReference type="EMBL" id="RAK77035.1"/>
    </source>
</evidence>
<dbReference type="InterPro" id="IPR008979">
    <property type="entry name" value="Galactose-bd-like_sf"/>
</dbReference>
<dbReference type="AlphaFoldDB" id="A0A8G1RSF4"/>
<evidence type="ECO:0000256" key="2">
    <source>
        <dbReference type="SAM" id="MobiDB-lite"/>
    </source>
</evidence>
<proteinExistence type="inferred from homology"/>
<dbReference type="RefSeq" id="XP_040801045.1">
    <property type="nucleotide sequence ID" value="XM_040950149.1"/>
</dbReference>
<dbReference type="GO" id="GO:0010257">
    <property type="term" value="P:NADH dehydrogenase complex assembly"/>
    <property type="evidence" value="ECO:0007669"/>
    <property type="project" value="TreeGrafter"/>
</dbReference>